<proteinExistence type="predicted"/>
<reference evidence="4 5" key="1">
    <citation type="submission" date="2017-06" db="EMBL/GenBank/DDBJ databases">
        <title>A platform for efficient transgenesis in Macrostomum lignano, a flatworm model organism for stem cell research.</title>
        <authorList>
            <person name="Berezikov E."/>
        </authorList>
    </citation>
    <scope>NUCLEOTIDE SEQUENCE [LARGE SCALE GENOMIC DNA]</scope>
    <source>
        <strain evidence="4">DV1</strain>
        <tissue evidence="4">Whole organism</tissue>
    </source>
</reference>
<feature type="region of interest" description="Disordered" evidence="1">
    <location>
        <begin position="563"/>
        <end position="582"/>
    </location>
</feature>
<organism evidence="4 5">
    <name type="scientific">Macrostomum lignano</name>
    <dbReference type="NCBI Taxonomy" id="282301"/>
    <lineage>
        <taxon>Eukaryota</taxon>
        <taxon>Metazoa</taxon>
        <taxon>Spiralia</taxon>
        <taxon>Lophotrochozoa</taxon>
        <taxon>Platyhelminthes</taxon>
        <taxon>Rhabditophora</taxon>
        <taxon>Macrostomorpha</taxon>
        <taxon>Macrostomida</taxon>
        <taxon>Macrostomidae</taxon>
        <taxon>Macrostomum</taxon>
    </lineage>
</organism>
<evidence type="ECO:0000259" key="3">
    <source>
        <dbReference type="PROSITE" id="PS50195"/>
    </source>
</evidence>
<dbReference type="PROSITE" id="PS50195">
    <property type="entry name" value="PX"/>
    <property type="match status" value="1"/>
</dbReference>
<evidence type="ECO:0000313" key="4">
    <source>
        <dbReference type="EMBL" id="PAA77523.1"/>
    </source>
</evidence>
<dbReference type="SMART" id="SM00312">
    <property type="entry name" value="PX"/>
    <property type="match status" value="1"/>
</dbReference>
<evidence type="ECO:0000256" key="2">
    <source>
        <dbReference type="SAM" id="Phobius"/>
    </source>
</evidence>
<dbReference type="SUPFAM" id="SSF64268">
    <property type="entry name" value="PX domain"/>
    <property type="match status" value="1"/>
</dbReference>
<keyword evidence="2" id="KW-0472">Membrane</keyword>
<feature type="region of interest" description="Disordered" evidence="1">
    <location>
        <begin position="299"/>
        <end position="350"/>
    </location>
</feature>
<dbReference type="Gene3D" id="3.30.1520.10">
    <property type="entry name" value="Phox-like domain"/>
    <property type="match status" value="1"/>
</dbReference>
<dbReference type="GO" id="GO:0035091">
    <property type="term" value="F:phosphatidylinositol binding"/>
    <property type="evidence" value="ECO:0007669"/>
    <property type="project" value="InterPro"/>
</dbReference>
<evidence type="ECO:0000313" key="5">
    <source>
        <dbReference type="Proteomes" id="UP000215902"/>
    </source>
</evidence>
<feature type="transmembrane region" description="Helical" evidence="2">
    <location>
        <begin position="35"/>
        <end position="52"/>
    </location>
</feature>
<dbReference type="PANTHER" id="PTHR22775:SF3">
    <property type="entry name" value="SORTING NEXIN-13"/>
    <property type="match status" value="1"/>
</dbReference>
<feature type="compositionally biased region" description="Low complexity" evidence="1">
    <location>
        <begin position="339"/>
        <end position="350"/>
    </location>
</feature>
<protein>
    <recommendedName>
        <fullName evidence="3">PX domain-containing protein</fullName>
    </recommendedName>
</protein>
<accession>A0A267FUU3</accession>
<name>A0A267FUU3_9PLAT</name>
<keyword evidence="2" id="KW-0812">Transmembrane</keyword>
<dbReference type="Proteomes" id="UP000215902">
    <property type="component" value="Unassembled WGS sequence"/>
</dbReference>
<dbReference type="InterPro" id="IPR001683">
    <property type="entry name" value="PX_dom"/>
</dbReference>
<dbReference type="Pfam" id="PF00787">
    <property type="entry name" value="PX"/>
    <property type="match status" value="1"/>
</dbReference>
<gene>
    <name evidence="4" type="ORF">BOX15_Mlig028613g1</name>
</gene>
<dbReference type="EMBL" id="NIVC01000736">
    <property type="protein sequence ID" value="PAA77523.1"/>
    <property type="molecule type" value="Genomic_DNA"/>
</dbReference>
<keyword evidence="5" id="KW-1185">Reference proteome</keyword>
<feature type="domain" description="PX" evidence="3">
    <location>
        <begin position="389"/>
        <end position="526"/>
    </location>
</feature>
<evidence type="ECO:0000256" key="1">
    <source>
        <dbReference type="SAM" id="MobiDB-lite"/>
    </source>
</evidence>
<feature type="non-terminal residue" evidence="4">
    <location>
        <position position="1"/>
    </location>
</feature>
<dbReference type="InterPro" id="IPR036871">
    <property type="entry name" value="PX_dom_sf"/>
</dbReference>
<comment type="caution">
    <text evidence="4">The sequence shown here is derived from an EMBL/GenBank/DDBJ whole genome shotgun (WGS) entry which is preliminary data.</text>
</comment>
<dbReference type="STRING" id="282301.A0A267FUU3"/>
<sequence>NADAMMNKDQQLLLKACGLISVASALRLLWQGSPIFLAAITLLAAAVAFALADEGQSWERLLRCLISNAEAPPSSVLRRHREAELRRSVESLKSEILEACLASWLRPLSAGPDSPELARTLGEARRAVDCAADGLLARLEACGRPALAARLLRLACRFLAARFRAIDEGEGESGGWLLADCWPDLCSEESAGLLTAAVNTGLTHLLPPQEAACGPLRQLLLHSLCYRLCRPALARAAQLPSCCPLRPPELGDRPAVVFDLPGDCGWDGCAEDGAAGDRWIEAQAAPLGMPVRGSIPSLSALHRTEDPDGPAGRVQGCDNDEGSMSQLFSSASHRRRTKSSSTSGTSGETAHAAVSAEVRLKSSASASVGNISGVEAAAAAHAALRHRPFENIVIVGTEKVIDRKGKAYTLYIIKYLAWYSDVDRSRQQQPPACKSAVSRQRVVKRRYKQFAGLYKDLCAHRGYRDRLQSVRGPDFKSRLVVGEMHETRIARRIGLLTDFLQALIATPEVCTSAELKAFLDYTDDSDPLPASAAVGDSAGGFRPKLERVLSDVADLLPRLFSSGGQLENATGPPLSSEAKDEQPRQPCVEFEFSLQIPQAAQLIADEERKMAALAADRDRCAPPPPPPLPRSGAADAEVETLHDLEAATHQLALLLTERYRPTWWPAVLQGPLCRLTALAVARAVHLGSRRLLAPERLRRLLDWLILATRQQQLHAVADELEAPPQPPKPPPPPRLLSLLCRWQLGPDWTDRLADEARQVLGSECDNRRLLAACGFECLLALRLLE</sequence>
<dbReference type="PANTHER" id="PTHR22775">
    <property type="entry name" value="SORTING NEXIN"/>
    <property type="match status" value="1"/>
</dbReference>
<dbReference type="AlphaFoldDB" id="A0A267FUU3"/>
<keyword evidence="2" id="KW-1133">Transmembrane helix</keyword>